<evidence type="ECO:0000256" key="5">
    <source>
        <dbReference type="ARBA" id="ARBA00022884"/>
    </source>
</evidence>
<name>A0A4P9ZED0_9ASCO</name>
<dbReference type="GO" id="GO:0008270">
    <property type="term" value="F:zinc ion binding"/>
    <property type="evidence" value="ECO:0007669"/>
    <property type="project" value="UniProtKB-KW"/>
</dbReference>
<dbReference type="InterPro" id="IPR000690">
    <property type="entry name" value="Matrin/U1-C_Znf_C2H2"/>
</dbReference>
<keyword evidence="10" id="KW-1185">Reference proteome</keyword>
<dbReference type="EMBL" id="ML004443">
    <property type="protein sequence ID" value="RKP31334.1"/>
    <property type="molecule type" value="Genomic_DNA"/>
</dbReference>
<keyword evidence="6" id="KW-0539">Nucleus</keyword>
<dbReference type="PROSITE" id="PS50171">
    <property type="entry name" value="ZF_MATRIN"/>
    <property type="match status" value="1"/>
</dbReference>
<reference evidence="10" key="1">
    <citation type="journal article" date="2018" name="Nat. Microbiol.">
        <title>Leveraging single-cell genomics to expand the fungal tree of life.</title>
        <authorList>
            <person name="Ahrendt S.R."/>
            <person name="Quandt C.A."/>
            <person name="Ciobanu D."/>
            <person name="Clum A."/>
            <person name="Salamov A."/>
            <person name="Andreopoulos B."/>
            <person name="Cheng J.F."/>
            <person name="Woyke T."/>
            <person name="Pelin A."/>
            <person name="Henrissat B."/>
            <person name="Reynolds N.K."/>
            <person name="Benny G.L."/>
            <person name="Smith M.E."/>
            <person name="James T.Y."/>
            <person name="Grigoriev I.V."/>
        </authorList>
    </citation>
    <scope>NUCLEOTIDE SEQUENCE [LARGE SCALE GENOMIC DNA]</scope>
    <source>
        <strain evidence="10">Baker2002</strain>
    </source>
</reference>
<evidence type="ECO:0000256" key="4">
    <source>
        <dbReference type="ARBA" id="ARBA00022833"/>
    </source>
</evidence>
<dbReference type="SUPFAM" id="SSF57667">
    <property type="entry name" value="beta-beta-alpha zinc fingers"/>
    <property type="match status" value="1"/>
</dbReference>
<organism evidence="9 10">
    <name type="scientific">Metschnikowia bicuspidata</name>
    <dbReference type="NCBI Taxonomy" id="27322"/>
    <lineage>
        <taxon>Eukaryota</taxon>
        <taxon>Fungi</taxon>
        <taxon>Dikarya</taxon>
        <taxon>Ascomycota</taxon>
        <taxon>Saccharomycotina</taxon>
        <taxon>Pichiomycetes</taxon>
        <taxon>Metschnikowiaceae</taxon>
        <taxon>Metschnikowia</taxon>
    </lineage>
</organism>
<comment type="subcellular location">
    <subcellularLocation>
        <location evidence="1">Nucleus</location>
    </subcellularLocation>
</comment>
<dbReference type="InterPro" id="IPR013085">
    <property type="entry name" value="U1-CZ_Znf_C2H2"/>
</dbReference>
<evidence type="ECO:0000256" key="3">
    <source>
        <dbReference type="ARBA" id="ARBA00022771"/>
    </source>
</evidence>
<sequence>MPKYYCDYCKSYLTHDKISVRKSHHAGKNHIRLYCAYYESKARQLGIWDPSDTRYSVELAYLASTAPGPHEYQAKKQREKEKLLVKRADDVAEPFCIPPPPTLSGTPAPPMSALRFADEYVRLINVHVARLDPAI</sequence>
<evidence type="ECO:0000256" key="2">
    <source>
        <dbReference type="ARBA" id="ARBA00022723"/>
    </source>
</evidence>
<dbReference type="InterPro" id="IPR017340">
    <property type="entry name" value="U1_snRNP-C"/>
</dbReference>
<dbReference type="Proteomes" id="UP000268321">
    <property type="component" value="Unassembled WGS sequence"/>
</dbReference>
<proteinExistence type="predicted"/>
<evidence type="ECO:0000313" key="10">
    <source>
        <dbReference type="Proteomes" id="UP000268321"/>
    </source>
</evidence>
<dbReference type="GO" id="GO:0030627">
    <property type="term" value="F:pre-mRNA 5'-splice site binding"/>
    <property type="evidence" value="ECO:0007669"/>
    <property type="project" value="InterPro"/>
</dbReference>
<dbReference type="PANTHER" id="PTHR31148">
    <property type="entry name" value="U1 SMALL NUCLEAR RIBONUCLEOPROTEIN C"/>
    <property type="match status" value="1"/>
</dbReference>
<gene>
    <name evidence="9" type="ORF">METBISCDRAFT_22509</name>
</gene>
<evidence type="ECO:0000259" key="8">
    <source>
        <dbReference type="PROSITE" id="PS50171"/>
    </source>
</evidence>
<dbReference type="SMART" id="SM00451">
    <property type="entry name" value="ZnF_U1"/>
    <property type="match status" value="1"/>
</dbReference>
<dbReference type="InterPro" id="IPR036236">
    <property type="entry name" value="Znf_C2H2_sf"/>
</dbReference>
<keyword evidence="4" id="KW-0862">Zinc</keyword>
<evidence type="ECO:0000313" key="9">
    <source>
        <dbReference type="EMBL" id="RKP31334.1"/>
    </source>
</evidence>
<dbReference type="InterPro" id="IPR003604">
    <property type="entry name" value="Matrin/U1-like-C_Znf_C2H2"/>
</dbReference>
<keyword evidence="2" id="KW-0479">Metal-binding</keyword>
<keyword evidence="3" id="KW-0863">Zinc-finger</keyword>
<keyword evidence="7" id="KW-0687">Ribonucleoprotein</keyword>
<evidence type="ECO:0000256" key="6">
    <source>
        <dbReference type="ARBA" id="ARBA00023242"/>
    </source>
</evidence>
<dbReference type="AlphaFoldDB" id="A0A4P9ZED0"/>
<feature type="domain" description="Matrin-type" evidence="8">
    <location>
        <begin position="4"/>
        <end position="30"/>
    </location>
</feature>
<dbReference type="Pfam" id="PF06220">
    <property type="entry name" value="zf-U1"/>
    <property type="match status" value="1"/>
</dbReference>
<dbReference type="GO" id="GO:0005685">
    <property type="term" value="C:U1 snRNP"/>
    <property type="evidence" value="ECO:0007669"/>
    <property type="project" value="InterPro"/>
</dbReference>
<keyword evidence="5" id="KW-0694">RNA-binding</keyword>
<accession>A0A4P9ZED0</accession>
<protein>
    <submittedName>
        <fullName evidence="9">Zf-U1-domain-containing protein</fullName>
    </submittedName>
</protein>
<dbReference type="PANTHER" id="PTHR31148:SF1">
    <property type="entry name" value="U1 SMALL NUCLEAR RIBONUCLEOPROTEIN C"/>
    <property type="match status" value="1"/>
</dbReference>
<dbReference type="Gene3D" id="3.30.160.60">
    <property type="entry name" value="Classic Zinc Finger"/>
    <property type="match status" value="1"/>
</dbReference>
<dbReference type="OrthoDB" id="76567at2759"/>
<dbReference type="GO" id="GO:0000395">
    <property type="term" value="P:mRNA 5'-splice site recognition"/>
    <property type="evidence" value="ECO:0007669"/>
    <property type="project" value="InterPro"/>
</dbReference>
<evidence type="ECO:0000256" key="7">
    <source>
        <dbReference type="ARBA" id="ARBA00023274"/>
    </source>
</evidence>
<evidence type="ECO:0000256" key="1">
    <source>
        <dbReference type="ARBA" id="ARBA00004123"/>
    </source>
</evidence>